<dbReference type="OrthoDB" id="37575at2"/>
<dbReference type="InterPro" id="IPR043129">
    <property type="entry name" value="ATPase_NBD"/>
</dbReference>
<evidence type="ECO:0000313" key="4">
    <source>
        <dbReference type="Proteomes" id="UP000184699"/>
    </source>
</evidence>
<reference evidence="4" key="1">
    <citation type="submission" date="2016-11" db="EMBL/GenBank/DDBJ databases">
        <authorList>
            <person name="Varghese N."/>
            <person name="Submissions S."/>
        </authorList>
    </citation>
    <scope>NUCLEOTIDE SEQUENCE [LARGE SCALE GENOMIC DNA]</scope>
    <source>
        <strain evidence="4">DSM 8595</strain>
    </source>
</reference>
<protein>
    <submittedName>
        <fullName evidence="3">Sugar kinase of the NBD/HSP70 family, may contain an N-terminal HTH domain</fullName>
    </submittedName>
</protein>
<dbReference type="STRING" id="232089.SAMN05443544_2630"/>
<keyword evidence="4" id="KW-1185">Reference proteome</keyword>
<organism evidence="3 4">
    <name type="scientific">Agromyces cerinus subsp. cerinus</name>
    <dbReference type="NCBI Taxonomy" id="232089"/>
    <lineage>
        <taxon>Bacteria</taxon>
        <taxon>Bacillati</taxon>
        <taxon>Actinomycetota</taxon>
        <taxon>Actinomycetes</taxon>
        <taxon>Micrococcales</taxon>
        <taxon>Microbacteriaceae</taxon>
        <taxon>Agromyces</taxon>
    </lineage>
</organism>
<dbReference type="Pfam" id="PF12802">
    <property type="entry name" value="MarR_2"/>
    <property type="match status" value="1"/>
</dbReference>
<dbReference type="RefSeq" id="WP_074260752.1">
    <property type="nucleotide sequence ID" value="NZ_FSRJ01000003.1"/>
</dbReference>
<dbReference type="InterPro" id="IPR036390">
    <property type="entry name" value="WH_DNA-bd_sf"/>
</dbReference>
<dbReference type="SUPFAM" id="SSF53067">
    <property type="entry name" value="Actin-like ATPase domain"/>
    <property type="match status" value="1"/>
</dbReference>
<feature type="domain" description="HTH marR-type" evidence="2">
    <location>
        <begin position="21"/>
        <end position="69"/>
    </location>
</feature>
<dbReference type="InterPro" id="IPR000600">
    <property type="entry name" value="ROK"/>
</dbReference>
<dbReference type="GO" id="GO:0016301">
    <property type="term" value="F:kinase activity"/>
    <property type="evidence" value="ECO:0007669"/>
    <property type="project" value="UniProtKB-KW"/>
</dbReference>
<name>A0A1N6GJB6_9MICO</name>
<gene>
    <name evidence="3" type="ORF">SAMN05443544_2630</name>
</gene>
<dbReference type="Proteomes" id="UP000184699">
    <property type="component" value="Unassembled WGS sequence"/>
</dbReference>
<dbReference type="Pfam" id="PF00480">
    <property type="entry name" value="ROK"/>
    <property type="match status" value="2"/>
</dbReference>
<dbReference type="GO" id="GO:0003700">
    <property type="term" value="F:DNA-binding transcription factor activity"/>
    <property type="evidence" value="ECO:0007669"/>
    <property type="project" value="InterPro"/>
</dbReference>
<dbReference type="PANTHER" id="PTHR18964:SF149">
    <property type="entry name" value="BIFUNCTIONAL UDP-N-ACETYLGLUCOSAMINE 2-EPIMERASE_N-ACETYLMANNOSAMINE KINASE"/>
    <property type="match status" value="1"/>
</dbReference>
<sequence>MVRSNRYGARVGAIRQENETQCALWLRDHGPSSVATLTRSVGLSRPTVEVALARLVERGLVKETEGGSDAATGRPARVFEFVERAGFVAGIDIARAGVAVIIADISGKVLVQRRISGPLPKDSHARLKLVTRETTAALAEAGGTVSRLVTAHVALTGWVGADGRLRTSGAYPDWEGVDIAGHLSRMLGCDVHVDNDVNLAALAEHRIGAARLIPDMLYVRIGSGISAALVLDGKLRLGSHDSAGALAGASLPLPVDPQGDLGWADEPSLRAVLERAEANEPEAAAKRDGFVDGLAELVGMIGQIVDPDCIVVGCDAAEHGDTIVSMLRQRLIDKGWLLYEPAIIASHLGDDAAVLGALTRAFDSSAKHLYGLDEVGLPEIRFSDVIATSKTPIAANTP</sequence>
<keyword evidence="3" id="KW-0808">Transferase</keyword>
<accession>A0A1N6GJB6</accession>
<keyword evidence="3" id="KW-0418">Kinase</keyword>
<dbReference type="CDD" id="cd23763">
    <property type="entry name" value="ASKHA_ATPase_ROK"/>
    <property type="match status" value="1"/>
</dbReference>
<dbReference type="SUPFAM" id="SSF46785">
    <property type="entry name" value="Winged helix' DNA-binding domain"/>
    <property type="match status" value="1"/>
</dbReference>
<dbReference type="AlphaFoldDB" id="A0A1N6GJB6"/>
<dbReference type="EMBL" id="FSRJ01000003">
    <property type="protein sequence ID" value="SIO07628.1"/>
    <property type="molecule type" value="Genomic_DNA"/>
</dbReference>
<evidence type="ECO:0000256" key="1">
    <source>
        <dbReference type="ARBA" id="ARBA00006479"/>
    </source>
</evidence>
<comment type="similarity">
    <text evidence="1">Belongs to the ROK (NagC/XylR) family.</text>
</comment>
<dbReference type="PANTHER" id="PTHR18964">
    <property type="entry name" value="ROK (REPRESSOR, ORF, KINASE) FAMILY"/>
    <property type="match status" value="1"/>
</dbReference>
<proteinExistence type="inferred from homology"/>
<dbReference type="InterPro" id="IPR000835">
    <property type="entry name" value="HTH_MarR-typ"/>
</dbReference>
<dbReference type="Gene3D" id="3.30.420.40">
    <property type="match status" value="4"/>
</dbReference>
<evidence type="ECO:0000313" key="3">
    <source>
        <dbReference type="EMBL" id="SIO07628.1"/>
    </source>
</evidence>
<dbReference type="InterPro" id="IPR036388">
    <property type="entry name" value="WH-like_DNA-bd_sf"/>
</dbReference>
<dbReference type="Gene3D" id="1.10.10.10">
    <property type="entry name" value="Winged helix-like DNA-binding domain superfamily/Winged helix DNA-binding domain"/>
    <property type="match status" value="1"/>
</dbReference>
<evidence type="ECO:0000259" key="2">
    <source>
        <dbReference type="Pfam" id="PF12802"/>
    </source>
</evidence>